<dbReference type="PANTHER" id="PTHR13142">
    <property type="entry name" value="INNER CENTROMERE PROTEIN"/>
    <property type="match status" value="1"/>
</dbReference>
<feature type="compositionally biased region" description="Acidic residues" evidence="3">
    <location>
        <begin position="314"/>
        <end position="330"/>
    </location>
</feature>
<comment type="subcellular location">
    <subcellularLocation>
        <location evidence="1">Cytoplasm</location>
    </subcellularLocation>
</comment>
<feature type="compositionally biased region" description="Polar residues" evidence="3">
    <location>
        <begin position="338"/>
        <end position="347"/>
    </location>
</feature>
<evidence type="ECO:0000256" key="3">
    <source>
        <dbReference type="SAM" id="MobiDB-lite"/>
    </source>
</evidence>
<feature type="compositionally biased region" description="Basic and acidic residues" evidence="3">
    <location>
        <begin position="573"/>
        <end position="588"/>
    </location>
</feature>
<name>A0AAD2JHL9_9STRA</name>
<sequence>MTKGRELPTDLTSEIQRMMVKDMHDFRITKVNCYDPVTYESRDFWESRKEYKAFSFPVFLANVENVARNVRSHLRKSEEASAKRAAKESKKKRKEEEKKTKEKGGADEKATDTLEEMMQGLVFEQPTQKLTDTFVEAYPCGDRVLVVVELFGDVKAEEANAFDFSPAGDKIVHWTRTPSVWTDEQKLIGALGSTIADADTIILGNAIKKRLKDSPKPSKDGFLWIPMEIINLPFCCEPMLFDKSGQSIDSYLAQGNEKGFRWGYFWLVREGCNPESAKKLVFTCHDEEEDDNDEASHCLTGNYDADDISEATEACAEEEQMDKDGDESVDESVMMDCEQSTKGSNSPAEEGRSDLSVMRGMWSKEIDLREKAEQKRKAALDAQHMAEDRAKTANEKAKTAKEAARKTKEDAQKAVKEADERATRAAAAEKERFQQAAEEEKQRIQSEARQRFEKEAALEKQRIHEEARQHLEQVAAEEKQRLEEDARRRFEKAAAEEKQRLQEEARQRFEKATAEEKQRLHKEAHLEKEELRTEADQAKERESEQRDEYQSAIAPRRSGQKSRLSIDSYVSVDAERPAKRMRVVDPKATRKSMRRILKAKRSASNEVDQYIEANPAQEQEGNN</sequence>
<feature type="compositionally biased region" description="Basic residues" evidence="3">
    <location>
        <begin position="589"/>
        <end position="601"/>
    </location>
</feature>
<proteinExistence type="predicted"/>
<protein>
    <submittedName>
        <fullName evidence="4">Uncharacterized protein</fullName>
    </submittedName>
</protein>
<gene>
    <name evidence="4" type="ORF">CYCCA115_LOCUS12862</name>
</gene>
<reference evidence="4" key="1">
    <citation type="submission" date="2023-08" db="EMBL/GenBank/DDBJ databases">
        <authorList>
            <person name="Audoor S."/>
            <person name="Bilcke G."/>
        </authorList>
    </citation>
    <scope>NUCLEOTIDE SEQUENCE</scope>
</reference>
<organism evidence="4 5">
    <name type="scientific">Cylindrotheca closterium</name>
    <dbReference type="NCBI Taxonomy" id="2856"/>
    <lineage>
        <taxon>Eukaryota</taxon>
        <taxon>Sar</taxon>
        <taxon>Stramenopiles</taxon>
        <taxon>Ochrophyta</taxon>
        <taxon>Bacillariophyta</taxon>
        <taxon>Bacillariophyceae</taxon>
        <taxon>Bacillariophycidae</taxon>
        <taxon>Bacillariales</taxon>
        <taxon>Bacillariaceae</taxon>
        <taxon>Cylindrotheca</taxon>
    </lineage>
</organism>
<feature type="compositionally biased region" description="Basic and acidic residues" evidence="3">
    <location>
        <begin position="75"/>
        <end position="110"/>
    </location>
</feature>
<keyword evidence="5" id="KW-1185">Reference proteome</keyword>
<dbReference type="GO" id="GO:0005737">
    <property type="term" value="C:cytoplasm"/>
    <property type="evidence" value="ECO:0007669"/>
    <property type="project" value="UniProtKB-SubCell"/>
</dbReference>
<accession>A0AAD2JHL9</accession>
<evidence type="ECO:0000256" key="1">
    <source>
        <dbReference type="ARBA" id="ARBA00004496"/>
    </source>
</evidence>
<evidence type="ECO:0000313" key="5">
    <source>
        <dbReference type="Proteomes" id="UP001295423"/>
    </source>
</evidence>
<dbReference type="EMBL" id="CAKOGP040001775">
    <property type="protein sequence ID" value="CAJ1951006.1"/>
    <property type="molecule type" value="Genomic_DNA"/>
</dbReference>
<keyword evidence="2" id="KW-0963">Cytoplasm</keyword>
<feature type="region of interest" description="Disordered" evidence="3">
    <location>
        <begin position="314"/>
        <end position="355"/>
    </location>
</feature>
<feature type="compositionally biased region" description="Basic and acidic residues" evidence="3">
    <location>
        <begin position="371"/>
        <end position="549"/>
    </location>
</feature>
<dbReference type="Proteomes" id="UP001295423">
    <property type="component" value="Unassembled WGS sequence"/>
</dbReference>
<feature type="region of interest" description="Disordered" evidence="3">
    <location>
        <begin position="371"/>
        <end position="623"/>
    </location>
</feature>
<feature type="region of interest" description="Disordered" evidence="3">
    <location>
        <begin position="72"/>
        <end position="110"/>
    </location>
</feature>
<evidence type="ECO:0000313" key="4">
    <source>
        <dbReference type="EMBL" id="CAJ1951006.1"/>
    </source>
</evidence>
<comment type="caution">
    <text evidence="4">The sequence shown here is derived from an EMBL/GenBank/DDBJ whole genome shotgun (WGS) entry which is preliminary data.</text>
</comment>
<dbReference type="AlphaFoldDB" id="A0AAD2JHL9"/>
<evidence type="ECO:0000256" key="2">
    <source>
        <dbReference type="ARBA" id="ARBA00022490"/>
    </source>
</evidence>
<dbReference type="PANTHER" id="PTHR13142:SF1">
    <property type="entry name" value="INNER CENTROMERE PROTEIN"/>
    <property type="match status" value="1"/>
</dbReference>